<feature type="coiled-coil region" evidence="1">
    <location>
        <begin position="413"/>
        <end position="454"/>
    </location>
</feature>
<feature type="coiled-coil region" evidence="1">
    <location>
        <begin position="835"/>
        <end position="890"/>
    </location>
</feature>
<evidence type="ECO:0000313" key="3">
    <source>
        <dbReference type="EMBL" id="KAG2450606.1"/>
    </source>
</evidence>
<feature type="region of interest" description="Disordered" evidence="2">
    <location>
        <begin position="88"/>
        <end position="121"/>
    </location>
</feature>
<feature type="compositionally biased region" description="Low complexity" evidence="2">
    <location>
        <begin position="1150"/>
        <end position="1170"/>
    </location>
</feature>
<dbReference type="EMBL" id="JAEHOD010000010">
    <property type="protein sequence ID" value="KAG2450606.1"/>
    <property type="molecule type" value="Genomic_DNA"/>
</dbReference>
<feature type="compositionally biased region" description="Low complexity" evidence="2">
    <location>
        <begin position="283"/>
        <end position="303"/>
    </location>
</feature>
<feature type="region of interest" description="Disordered" evidence="2">
    <location>
        <begin position="379"/>
        <end position="409"/>
    </location>
</feature>
<feature type="region of interest" description="Disordered" evidence="2">
    <location>
        <begin position="195"/>
        <end position="303"/>
    </location>
</feature>
<keyword evidence="4" id="KW-1185">Reference proteome</keyword>
<organism evidence="3 4">
    <name type="scientific">Chlamydomonas schloesseri</name>
    <dbReference type="NCBI Taxonomy" id="2026947"/>
    <lineage>
        <taxon>Eukaryota</taxon>
        <taxon>Viridiplantae</taxon>
        <taxon>Chlorophyta</taxon>
        <taxon>core chlorophytes</taxon>
        <taxon>Chlorophyceae</taxon>
        <taxon>CS clade</taxon>
        <taxon>Chlamydomonadales</taxon>
        <taxon>Chlamydomonadaceae</taxon>
        <taxon>Chlamydomonas</taxon>
    </lineage>
</organism>
<evidence type="ECO:0000313" key="4">
    <source>
        <dbReference type="Proteomes" id="UP000613740"/>
    </source>
</evidence>
<dbReference type="OrthoDB" id="549968at2759"/>
<name>A0A836B868_9CHLO</name>
<comment type="caution">
    <text evidence="3">The sequence shown here is derived from an EMBL/GenBank/DDBJ whole genome shotgun (WGS) entry which is preliminary data.</text>
</comment>
<evidence type="ECO:0000256" key="2">
    <source>
        <dbReference type="SAM" id="MobiDB-lite"/>
    </source>
</evidence>
<gene>
    <name evidence="3" type="ORF">HYH02_004446</name>
</gene>
<dbReference type="PANTHER" id="PTHR45615:SF66">
    <property type="entry name" value="CARD DOMAIN-CONTAINING PROTEIN"/>
    <property type="match status" value="1"/>
</dbReference>
<feature type="compositionally biased region" description="Low complexity" evidence="2">
    <location>
        <begin position="1202"/>
        <end position="1211"/>
    </location>
</feature>
<sequence>MSAAPERKRPSNSHLRHYHQRFYRCLRGCRYGGGPAPARTLSGSGLNLAAIAVPALHAALWSAGGVGGGSSSSSSGSSSSIGSVASFGSGGSTASTSTNGSRATTNSNVNNSSSSSSSNNPLAAWAATVGTGTAGLDALLQAGVPPPQPLQVQQQVVSAQDAAVLAARAKLLDLFVRKAHQLLLESAPELLLPSSMLSSGADGGDDGSAGSAGRPPLPPGAASRPASGISSAGANAGRAAATASAASSPIPASRIMSAPPTRGSVGAALADGARSGSGTEPVGVGSSGPASASSSLHGAATGGAAPTLASLPPLPADLSPAGVLVAASRRLSQLAAVVTGRDARGAAAELALADARAKLESALSDNTLLRNALAELQANTARPQSRGNMRAESAARPPSAAPAAPDPGLLRTISSLTTELGAAKARADAAQKRLEASEAAREELRKHLADALAAAKRPPSTAAAVQVALGPDPSVAADLQAQQAAAEAAQTALKELRARATRLEAEAAEARALRAQREELLGHVSELKAVADAAEAERRRLVASLADAGRGTAAASEAQAKADDLRRQLEAERRKAADLAKSADSAAADAKSSLDKARSRTEELECKLRDAEAKAKAAAAGAAGEVRAVKARLSEAEAAAARQAEAIRRSEAALAKAQEEAKRAASDAEVLRRRLGAAEAAAMAAQKEAAAAVEAGDRKRAELGARISHLTGELKRLGEELRAVQAEAEAARALAARWEADATALHAEKLEAAARLNRAQLDLEAERQRLAAEVAATMKQREELLADANAVKALGTLTQAKTLRLDIGGGALAAAASAAAGGTGTRPMTADPAAHMRLSNLVKDQQQQLADLQDALAAREQRCGELQVALTAAQQAAEAAEANAAAREAAAVSSRGATAEREAVLAQQLQELQASFDAQTAMVTRLKTQFDELGSHCESVKAHNTELHKMAERLQRDAGAAAAEARELRHQLETANQQVSEERASRQRLSEQVAGLAQQRDAAAADAATYEAQHLGDCSRMEELQAALLLATQKLAGAERTINVQDERIALLQSRMRTLLDVCAGAGPAAQQLLPDWATELSDVASGGATPMPTSPCASVAAASLQLPPLGAAGGGGGAALGSMVEDMISRVMADAAYRGGSGTGVAFKAPPAARSSGAARATSASPSRSNQQPQLRPSSASPVGRVQEHAASPLPSYGNRASGTATAGSGWTSGFSGSSITGGTARPQSAWVQRNSSMGHGASAAGGAGGSGALVPSSAVVGAGAGGTAASALVRRANSGNHGSGNANLYGLQLLAEADALVGAAAAAAAAAAGSSRPSYGAIPENGAGNGPLSRPYSAAVTPSPYGGGGTGAGTRAARPGTAVSKRTVLLLSTSSGHGSMAGGAGLEEALALDDDWQPV</sequence>
<dbReference type="PANTHER" id="PTHR45615">
    <property type="entry name" value="MYOSIN HEAVY CHAIN, NON-MUSCLE"/>
    <property type="match status" value="1"/>
</dbReference>
<feature type="coiled-coil region" evidence="1">
    <location>
        <begin position="951"/>
        <end position="1041"/>
    </location>
</feature>
<feature type="compositionally biased region" description="Polar residues" evidence="2">
    <location>
        <begin position="1171"/>
        <end position="1182"/>
    </location>
</feature>
<feature type="compositionally biased region" description="Low complexity" evidence="2">
    <location>
        <begin position="579"/>
        <end position="591"/>
    </location>
</feature>
<feature type="region of interest" description="Disordered" evidence="2">
    <location>
        <begin position="573"/>
        <end position="600"/>
    </location>
</feature>
<keyword evidence="1" id="KW-0175">Coiled coil</keyword>
<protein>
    <submittedName>
        <fullName evidence="3">Uncharacterized protein</fullName>
    </submittedName>
</protein>
<proteinExistence type="predicted"/>
<feature type="compositionally biased region" description="Low complexity" evidence="2">
    <location>
        <begin position="390"/>
        <end position="403"/>
    </location>
</feature>
<feature type="region of interest" description="Disordered" evidence="2">
    <location>
        <begin position="1149"/>
        <end position="1211"/>
    </location>
</feature>
<evidence type="ECO:0000256" key="1">
    <source>
        <dbReference type="SAM" id="Coils"/>
    </source>
</evidence>
<accession>A0A836B868</accession>
<feature type="compositionally biased region" description="Low complexity" evidence="2">
    <location>
        <begin position="225"/>
        <end position="260"/>
    </location>
</feature>
<dbReference type="Proteomes" id="UP000613740">
    <property type="component" value="Unassembled WGS sequence"/>
</dbReference>
<reference evidence="3" key="1">
    <citation type="journal article" date="2020" name="bioRxiv">
        <title>Comparative genomics of Chlamydomonas.</title>
        <authorList>
            <person name="Craig R.J."/>
            <person name="Hasan A.R."/>
            <person name="Ness R.W."/>
            <person name="Keightley P.D."/>
        </authorList>
    </citation>
    <scope>NUCLEOTIDE SEQUENCE</scope>
    <source>
        <strain evidence="3">CCAP 11/173</strain>
    </source>
</reference>